<protein>
    <submittedName>
        <fullName evidence="1">DgyrCDS14012</fullName>
    </submittedName>
</protein>
<reference evidence="1 2" key="1">
    <citation type="submission" date="2020-08" db="EMBL/GenBank/DDBJ databases">
        <authorList>
            <person name="Hejnol A."/>
        </authorList>
    </citation>
    <scope>NUCLEOTIDE SEQUENCE [LARGE SCALE GENOMIC DNA]</scope>
</reference>
<evidence type="ECO:0000313" key="1">
    <source>
        <dbReference type="EMBL" id="CAD5125808.1"/>
    </source>
</evidence>
<proteinExistence type="predicted"/>
<gene>
    <name evidence="1" type="ORF">DGYR_LOCUS13127</name>
</gene>
<evidence type="ECO:0000313" key="2">
    <source>
        <dbReference type="Proteomes" id="UP000549394"/>
    </source>
</evidence>
<dbReference type="Proteomes" id="UP000549394">
    <property type="component" value="Unassembled WGS sequence"/>
</dbReference>
<dbReference type="AlphaFoldDB" id="A0A7I8WCA2"/>
<name>A0A7I8WCA2_9ANNE</name>
<keyword evidence="2" id="KW-1185">Reference proteome</keyword>
<organism evidence="1 2">
    <name type="scientific">Dimorphilus gyrociliatus</name>
    <dbReference type="NCBI Taxonomy" id="2664684"/>
    <lineage>
        <taxon>Eukaryota</taxon>
        <taxon>Metazoa</taxon>
        <taxon>Spiralia</taxon>
        <taxon>Lophotrochozoa</taxon>
        <taxon>Annelida</taxon>
        <taxon>Polychaeta</taxon>
        <taxon>Polychaeta incertae sedis</taxon>
        <taxon>Dinophilidae</taxon>
        <taxon>Dimorphilus</taxon>
    </lineage>
</organism>
<comment type="caution">
    <text evidence="1">The sequence shown here is derived from an EMBL/GenBank/DDBJ whole genome shotgun (WGS) entry which is preliminary data.</text>
</comment>
<dbReference type="EMBL" id="CAJFCJ010000029">
    <property type="protein sequence ID" value="CAD5125808.1"/>
    <property type="molecule type" value="Genomic_DNA"/>
</dbReference>
<accession>A0A7I8WCA2</accession>
<sequence length="220" mass="25507">MISKGAQEFRKWISDFGRSLKVKKSEFITWIFHGEDDSLVHQDPDERSSCCNGESMEMVIFSNEDKHENAQESQDFLNDLSEILNCIEGKENNDLPSTSQQVDDLVEYQTTFFEFHGNMAISSRNNIEDVQPEDQALHIGKYGVEENGDEDHDQRQQVHNLNEGQTDFIEEFENINENKQHMKNGVNSALDLPLMSPGENHEERERVCNQSERQILHFIK</sequence>